<feature type="compositionally biased region" description="Basic and acidic residues" evidence="4">
    <location>
        <begin position="1"/>
        <end position="13"/>
    </location>
</feature>
<dbReference type="GO" id="GO:0003677">
    <property type="term" value="F:DNA binding"/>
    <property type="evidence" value="ECO:0007669"/>
    <property type="project" value="UniProtKB-KW"/>
</dbReference>
<protein>
    <recommendedName>
        <fullName evidence="5">HTH gntR-type domain-containing protein</fullName>
    </recommendedName>
</protein>
<dbReference type="SMART" id="SM00895">
    <property type="entry name" value="FCD"/>
    <property type="match status" value="1"/>
</dbReference>
<gene>
    <name evidence="6" type="ORF">Csp_D31090</name>
</gene>
<dbReference type="Gene3D" id="1.20.120.530">
    <property type="entry name" value="GntR ligand-binding domain-like"/>
    <property type="match status" value="1"/>
</dbReference>
<keyword evidence="2" id="KW-0238">DNA-binding</keyword>
<dbReference type="SUPFAM" id="SSF48008">
    <property type="entry name" value="GntR ligand-binding domain-like"/>
    <property type="match status" value="1"/>
</dbReference>
<feature type="region of interest" description="Disordered" evidence="4">
    <location>
        <begin position="278"/>
        <end position="297"/>
    </location>
</feature>
<dbReference type="InterPro" id="IPR011711">
    <property type="entry name" value="GntR_C"/>
</dbReference>
<dbReference type="PANTHER" id="PTHR43537">
    <property type="entry name" value="TRANSCRIPTIONAL REGULATOR, GNTR FAMILY"/>
    <property type="match status" value="1"/>
</dbReference>
<evidence type="ECO:0000313" key="6">
    <source>
        <dbReference type="EMBL" id="CBA32229.1"/>
    </source>
</evidence>
<evidence type="ECO:0000256" key="4">
    <source>
        <dbReference type="SAM" id="MobiDB-lite"/>
    </source>
</evidence>
<dbReference type="CDD" id="cd07377">
    <property type="entry name" value="WHTH_GntR"/>
    <property type="match status" value="1"/>
</dbReference>
<name>C9YEV3_CURXX</name>
<reference evidence="6" key="1">
    <citation type="journal article" date="2010" name="Nature">
        <title>The Dynamic genome of Hydra.</title>
        <authorList>
            <person name="Chapman J.A."/>
            <person name="Kirkness E.F."/>
            <person name="Simakov O."/>
            <person name="Hampson S.E."/>
            <person name="Mitros T."/>
            <person name="Weinmaier T."/>
            <person name="Rattei T."/>
            <person name="Balasubramanian P.G."/>
            <person name="Borman J."/>
            <person name="Busam D."/>
            <person name="Disbennett K."/>
            <person name="Pfannkoch C."/>
            <person name="Sumin N."/>
            <person name="Sutton G."/>
            <person name="Viswanathan L."/>
            <person name="Walenz B."/>
            <person name="Goodstein D.M."/>
            <person name="Hellsten U."/>
            <person name="Kawashima T."/>
            <person name="Prochnik S.E."/>
            <person name="Putnam N.H."/>
            <person name="Shu S."/>
            <person name="Blumberg B."/>
            <person name="Dana C.E."/>
            <person name="Gee L."/>
            <person name="Kibler D.F."/>
            <person name="Law L."/>
            <person name="Lindgens D."/>
            <person name="Martinez D.E."/>
            <person name="Peng J."/>
            <person name="Wigge P.A."/>
            <person name="Bertulat B."/>
            <person name="Guder C."/>
            <person name="Nakamura Y."/>
            <person name="Ozbek S."/>
            <person name="Watanabe H."/>
            <person name="Khalturin K."/>
            <person name="Hemmrich G."/>
            <person name="Franke A."/>
            <person name="Augustin R."/>
            <person name="Fraune S."/>
            <person name="Hayakawa E."/>
            <person name="Hayakawa S."/>
            <person name="Hirose M."/>
            <person name="Hwang J."/>
            <person name="Ikeo K."/>
            <person name="Nishimiya-Fujisawa C."/>
            <person name="Ogura A."/>
            <person name="Takahashi T."/>
            <person name="Steinmetz P.R."/>
            <person name="Zhang X."/>
            <person name="Aufschnaiter R."/>
            <person name="Eder M.K."/>
            <person name="Gorny A.K."/>
            <person name="Salvenmoser W."/>
            <person name="Heimberg A.M."/>
            <person name="Wheeler B.M."/>
            <person name="Peterson K.J."/>
            <person name="Boettger A."/>
            <person name="Tischler P."/>
            <person name="Wolf A."/>
            <person name="Gojobori T."/>
            <person name="Remington K.A."/>
            <person name="Strausberg R.L."/>
            <person name="Venter J."/>
            <person name="Technau U."/>
            <person name="Hobmayer B."/>
            <person name="Bosch T.C."/>
            <person name="Holstein T.W."/>
            <person name="Fujisawa T."/>
            <person name="Bode H.R."/>
            <person name="David C.N."/>
            <person name="Rokhsar D.S."/>
            <person name="Steele R.E."/>
        </authorList>
    </citation>
    <scope>NUCLEOTIDE SEQUENCE</scope>
</reference>
<keyword evidence="3" id="KW-0804">Transcription</keyword>
<proteinExistence type="predicted"/>
<feature type="compositionally biased region" description="Polar residues" evidence="4">
    <location>
        <begin position="282"/>
        <end position="291"/>
    </location>
</feature>
<evidence type="ECO:0000256" key="3">
    <source>
        <dbReference type="ARBA" id="ARBA00023163"/>
    </source>
</evidence>
<dbReference type="Pfam" id="PF00392">
    <property type="entry name" value="GntR"/>
    <property type="match status" value="1"/>
</dbReference>
<dbReference type="AlphaFoldDB" id="C9YEV3"/>
<feature type="domain" description="HTH gntR-type" evidence="5">
    <location>
        <begin position="41"/>
        <end position="108"/>
    </location>
</feature>
<dbReference type="InterPro" id="IPR036390">
    <property type="entry name" value="WH_DNA-bd_sf"/>
</dbReference>
<sequence length="297" mass="32473">MTLPSHRDREVNPRSRAQPSQPWCTSLVYQWHGICCTGCTMANASDISSRIIEAIMAQKLAPGARLGEQQLAMVFDCSRTIVREALTRLAARGIVTVSSRRGWYVIEPSLSEAREAFEARRVIEMGLIRCTTEVSKAAIKTLKAHIKTEQAAVKGTDVGLRSYLLGDFHVCLAECLGNSLLADTLRDFTARTTLIAMLYQSSHDAAHSCAEHGRIVEALEKSDWVLAEQLMQQHIGHVQDALRLQPAAEDPLAELRNALSPVSESSKAKPVRLAQGLHTSLADKSSSSPSTYLGALL</sequence>
<dbReference type="SMART" id="SM00345">
    <property type="entry name" value="HTH_GNTR"/>
    <property type="match status" value="1"/>
</dbReference>
<dbReference type="PROSITE" id="PS50949">
    <property type="entry name" value="HTH_GNTR"/>
    <property type="match status" value="1"/>
</dbReference>
<dbReference type="SUPFAM" id="SSF46785">
    <property type="entry name" value="Winged helix' DNA-binding domain"/>
    <property type="match status" value="1"/>
</dbReference>
<dbReference type="InterPro" id="IPR036388">
    <property type="entry name" value="WH-like_DNA-bd_sf"/>
</dbReference>
<feature type="region of interest" description="Disordered" evidence="4">
    <location>
        <begin position="1"/>
        <end position="20"/>
    </location>
</feature>
<evidence type="ECO:0000259" key="5">
    <source>
        <dbReference type="PROSITE" id="PS50949"/>
    </source>
</evidence>
<organism evidence="6">
    <name type="scientific">Curvibacter symbiont subsp. Hydra magnipapillata</name>
    <dbReference type="NCBI Taxonomy" id="667019"/>
    <lineage>
        <taxon>Bacteria</taxon>
        <taxon>Pseudomonadati</taxon>
        <taxon>Pseudomonadota</taxon>
        <taxon>Betaproteobacteria</taxon>
        <taxon>Burkholderiales</taxon>
        <taxon>Comamonadaceae</taxon>
        <taxon>Curvibacter</taxon>
    </lineage>
</organism>
<dbReference type="Gene3D" id="1.10.10.10">
    <property type="entry name" value="Winged helix-like DNA-binding domain superfamily/Winged helix DNA-binding domain"/>
    <property type="match status" value="1"/>
</dbReference>
<dbReference type="EMBL" id="FN543107">
    <property type="protein sequence ID" value="CBA32229.1"/>
    <property type="molecule type" value="Genomic_DNA"/>
</dbReference>
<evidence type="ECO:0000256" key="1">
    <source>
        <dbReference type="ARBA" id="ARBA00023015"/>
    </source>
</evidence>
<dbReference type="PANTHER" id="PTHR43537:SF53">
    <property type="entry name" value="HTH-TYPE TRANSCRIPTIONAL REPRESSOR NANR"/>
    <property type="match status" value="1"/>
</dbReference>
<keyword evidence="1" id="KW-0805">Transcription regulation</keyword>
<dbReference type="Pfam" id="PF07729">
    <property type="entry name" value="FCD"/>
    <property type="match status" value="1"/>
</dbReference>
<dbReference type="InterPro" id="IPR000524">
    <property type="entry name" value="Tscrpt_reg_HTH_GntR"/>
</dbReference>
<dbReference type="InterPro" id="IPR008920">
    <property type="entry name" value="TF_FadR/GntR_C"/>
</dbReference>
<evidence type="ECO:0000256" key="2">
    <source>
        <dbReference type="ARBA" id="ARBA00023125"/>
    </source>
</evidence>
<dbReference type="GO" id="GO:0003700">
    <property type="term" value="F:DNA-binding transcription factor activity"/>
    <property type="evidence" value="ECO:0007669"/>
    <property type="project" value="InterPro"/>
</dbReference>
<accession>C9YEV3</accession>